<name>A0A0F7W372_STRLW</name>
<dbReference type="KEGG" id="sle:sle_40570"/>
<dbReference type="EMBL" id="LN831790">
    <property type="protein sequence ID" value="CQR63516.1"/>
    <property type="molecule type" value="Genomic_DNA"/>
</dbReference>
<organism evidence="1 2">
    <name type="scientific">Streptomyces leeuwenhoekii</name>
    <dbReference type="NCBI Taxonomy" id="1437453"/>
    <lineage>
        <taxon>Bacteria</taxon>
        <taxon>Bacillati</taxon>
        <taxon>Actinomycetota</taxon>
        <taxon>Actinomycetes</taxon>
        <taxon>Kitasatosporales</taxon>
        <taxon>Streptomycetaceae</taxon>
        <taxon>Streptomyces</taxon>
    </lineage>
</organism>
<evidence type="ECO:0000313" key="2">
    <source>
        <dbReference type="Proteomes" id="UP000035016"/>
    </source>
</evidence>
<proteinExistence type="predicted"/>
<sequence length="66" mass="7179">MPYWHAGNDAAVVLGKVFTLSTIVEKETGLTAYDPQVERPLAEASPQGVIRLMSRTTGDLRSRYGG</sequence>
<reference evidence="1 2" key="1">
    <citation type="submission" date="2015-02" db="EMBL/GenBank/DDBJ databases">
        <authorList>
            <person name="Gomez-Escribano P.J."/>
        </authorList>
    </citation>
    <scope>NUCLEOTIDE SEQUENCE [LARGE SCALE GENOMIC DNA]</scope>
    <source>
        <strain evidence="2">C34 (DSM 42122 / NRRL B-24963)</strain>
    </source>
</reference>
<dbReference type="AlphaFoldDB" id="A0A0F7W372"/>
<accession>A0A0F7W372</accession>
<protein>
    <submittedName>
        <fullName evidence="1">Uncharacterized protein</fullName>
    </submittedName>
</protein>
<dbReference type="Proteomes" id="UP000035016">
    <property type="component" value="Chromosome Chromosome"/>
</dbReference>
<evidence type="ECO:0000313" key="1">
    <source>
        <dbReference type="EMBL" id="CQR63516.1"/>
    </source>
</evidence>
<gene>
    <name evidence="1" type="primary">sle_40570</name>
</gene>